<evidence type="ECO:0000313" key="2">
    <source>
        <dbReference type="EMBL" id="KAH7133906.1"/>
    </source>
</evidence>
<feature type="chain" id="PRO_5040110347" evidence="1">
    <location>
        <begin position="20"/>
        <end position="175"/>
    </location>
</feature>
<proteinExistence type="predicted"/>
<keyword evidence="1" id="KW-0732">Signal</keyword>
<sequence length="175" mass="19092">MKSHTLPLLFGFMFGISQAISMVDYSPSCRVDPDFGPWYFELLRNNEDPTTTSSYTDFFAPNGSLIVLGNVATGANAILRSRAAMLPTDGSVQWNHFPNKTVVAEESATEKTFHVYGVMQSVTTADGNCSTTYFQTLFTVAKDPITHRANLAPQGGSLLAYDGFSIEPSEDPCTK</sequence>
<accession>A0A9P9IVJ9</accession>
<gene>
    <name evidence="2" type="ORF">EDB81DRAFT_904331</name>
</gene>
<evidence type="ECO:0000256" key="1">
    <source>
        <dbReference type="SAM" id="SignalP"/>
    </source>
</evidence>
<dbReference type="Proteomes" id="UP000738349">
    <property type="component" value="Unassembled WGS sequence"/>
</dbReference>
<reference evidence="2" key="1">
    <citation type="journal article" date="2021" name="Nat. Commun.">
        <title>Genetic determinants of endophytism in the Arabidopsis root mycobiome.</title>
        <authorList>
            <person name="Mesny F."/>
            <person name="Miyauchi S."/>
            <person name="Thiergart T."/>
            <person name="Pickel B."/>
            <person name="Atanasova L."/>
            <person name="Karlsson M."/>
            <person name="Huettel B."/>
            <person name="Barry K.W."/>
            <person name="Haridas S."/>
            <person name="Chen C."/>
            <person name="Bauer D."/>
            <person name="Andreopoulos W."/>
            <person name="Pangilinan J."/>
            <person name="LaButti K."/>
            <person name="Riley R."/>
            <person name="Lipzen A."/>
            <person name="Clum A."/>
            <person name="Drula E."/>
            <person name="Henrissat B."/>
            <person name="Kohler A."/>
            <person name="Grigoriev I.V."/>
            <person name="Martin F.M."/>
            <person name="Hacquard S."/>
        </authorList>
    </citation>
    <scope>NUCLEOTIDE SEQUENCE</scope>
    <source>
        <strain evidence="2">MPI-CAGE-AT-0147</strain>
    </source>
</reference>
<dbReference type="AlphaFoldDB" id="A0A9P9IVJ9"/>
<evidence type="ECO:0000313" key="3">
    <source>
        <dbReference type="Proteomes" id="UP000738349"/>
    </source>
</evidence>
<name>A0A9P9IVJ9_9HYPO</name>
<protein>
    <submittedName>
        <fullName evidence="2">Uncharacterized protein</fullName>
    </submittedName>
</protein>
<dbReference type="EMBL" id="JAGMUV010000015">
    <property type="protein sequence ID" value="KAH7133906.1"/>
    <property type="molecule type" value="Genomic_DNA"/>
</dbReference>
<keyword evidence="3" id="KW-1185">Reference proteome</keyword>
<feature type="signal peptide" evidence="1">
    <location>
        <begin position="1"/>
        <end position="19"/>
    </location>
</feature>
<comment type="caution">
    <text evidence="2">The sequence shown here is derived from an EMBL/GenBank/DDBJ whole genome shotgun (WGS) entry which is preliminary data.</text>
</comment>
<dbReference type="OrthoDB" id="5176208at2759"/>
<organism evidence="2 3">
    <name type="scientific">Dactylonectria macrodidyma</name>
    <dbReference type="NCBI Taxonomy" id="307937"/>
    <lineage>
        <taxon>Eukaryota</taxon>
        <taxon>Fungi</taxon>
        <taxon>Dikarya</taxon>
        <taxon>Ascomycota</taxon>
        <taxon>Pezizomycotina</taxon>
        <taxon>Sordariomycetes</taxon>
        <taxon>Hypocreomycetidae</taxon>
        <taxon>Hypocreales</taxon>
        <taxon>Nectriaceae</taxon>
        <taxon>Dactylonectria</taxon>
    </lineage>
</organism>